<dbReference type="RefSeq" id="WP_167211677.1">
    <property type="nucleotide sequence ID" value="NZ_CP050063.1"/>
</dbReference>
<protein>
    <submittedName>
        <fullName evidence="1">GAF domain-containing protein</fullName>
    </submittedName>
</protein>
<dbReference type="Proteomes" id="UP000501802">
    <property type="component" value="Chromosome"/>
</dbReference>
<dbReference type="AlphaFoldDB" id="A0A6G9AQZ9"/>
<gene>
    <name evidence="1" type="ORF">G8759_20505</name>
</gene>
<dbReference type="KEGG" id="spib:G8759_20505"/>
<sequence>MNLFAFPDAPFQVQLCFDPIITNLEKKAAETTGEESRGVLDLLDKLSAYPELRNGITKASQITQNTELISSLLADYFPAALTLNEIKAVNVPYSGIIFNHTQRFKNILNAAGPDFTINIRDFEENQFYISSCCLILNQHYNTQLDFSKPLFFDIPTRDGIIKHYRILYNGDFLEILPTEKAIKLSQDDISLLLDRYNDLDLWKEKFPKESWLLKGFAIMTLFDATVENAVSLFKEKLLGLSAVDFHINIESIFQSIFQIPDLKVGFSLFKSDQYRFTRAAFGHPMFSFIVANGHSYTAEDELGSYTYHSLVYERVYVAASNTADFLAEHPESQLASRFLSQNIHSFILAPVVKNQVLLGVLEIGSPLPQKLNSVNANKLEVIMSFLTDTVERLIAQMENQIQAIIQDRFTAIHPSVNWKFRAEAQRLIEVSQSGALSAVSEITFPAVYPLYGQIDVKGSSEARNESVQHDLQQQLKTLVTLLEGLSVQLPAESGYFQEAQQQLSDFLTELSMGMKASTEQHITMYIERTIHNRLRQLASADLLPEINAYFAETIKEKGTFHACRRRYETTMSRINDTLADLLDKRQSEAQAIFPHYYERFKTDGVEHNLYVGQSIAPTHEFDEEKLNQLRLWQLRVLCEQFIAHQQLLPSLPYPLEVTALVLVYPSTIGIRFRMDEKRFDVDGSYNVRYEIVKKRIDKALINGTTERITQAGHLSIVYINDADELAYTYYLRQLQQLNLLEEEITNVEVEDLQGISGLKLLRAKLKYEGVVRLSVS</sequence>
<keyword evidence="2" id="KW-1185">Reference proteome</keyword>
<evidence type="ECO:0000313" key="1">
    <source>
        <dbReference type="EMBL" id="QIP14830.1"/>
    </source>
</evidence>
<organism evidence="1 2">
    <name type="scientific">Spirosoma aureum</name>
    <dbReference type="NCBI Taxonomy" id="2692134"/>
    <lineage>
        <taxon>Bacteria</taxon>
        <taxon>Pseudomonadati</taxon>
        <taxon>Bacteroidota</taxon>
        <taxon>Cytophagia</taxon>
        <taxon>Cytophagales</taxon>
        <taxon>Cytophagaceae</taxon>
        <taxon>Spirosoma</taxon>
    </lineage>
</organism>
<accession>A0A6G9AQZ9</accession>
<reference evidence="1 2" key="1">
    <citation type="submission" date="2020-03" db="EMBL/GenBank/DDBJ databases">
        <authorList>
            <person name="Kim M.K."/>
        </authorList>
    </citation>
    <scope>NUCLEOTIDE SEQUENCE [LARGE SCALE GENOMIC DNA]</scope>
    <source>
        <strain evidence="1 2">BT328</strain>
    </source>
</reference>
<evidence type="ECO:0000313" key="2">
    <source>
        <dbReference type="Proteomes" id="UP000501802"/>
    </source>
</evidence>
<name>A0A6G9AQZ9_9BACT</name>
<dbReference type="EMBL" id="CP050063">
    <property type="protein sequence ID" value="QIP14830.1"/>
    <property type="molecule type" value="Genomic_DNA"/>
</dbReference>
<proteinExistence type="predicted"/>